<organism evidence="2 3">
    <name type="scientific">Aromatoleum aromaticum (strain DSM 19018 / LMG 30748 / EbN1)</name>
    <name type="common">Azoarcus sp. (strain EbN1)</name>
    <dbReference type="NCBI Taxonomy" id="76114"/>
    <lineage>
        <taxon>Bacteria</taxon>
        <taxon>Pseudomonadati</taxon>
        <taxon>Pseudomonadota</taxon>
        <taxon>Betaproteobacteria</taxon>
        <taxon>Rhodocyclales</taxon>
        <taxon>Rhodocyclaceae</taxon>
        <taxon>Aromatoleum</taxon>
    </lineage>
</organism>
<dbReference type="KEGG" id="eba:ebA4532"/>
<reference evidence="2 3" key="1">
    <citation type="journal article" date="2005" name="Arch. Microbiol.">
        <title>The genome sequence of an anaerobic aromatic-degrading denitrifying bacterium, strain EbN1.</title>
        <authorList>
            <person name="Rabus R."/>
            <person name="Kube M."/>
            <person name="Heider J."/>
            <person name="Beck A."/>
            <person name="Heitmann K."/>
            <person name="Widdel F."/>
            <person name="Reinhardt R."/>
        </authorList>
    </citation>
    <scope>NUCLEOTIDE SEQUENCE [LARGE SCALE GENOMIC DNA]</scope>
    <source>
        <strain evidence="2 3">EbN1</strain>
    </source>
</reference>
<dbReference type="Proteomes" id="UP000006552">
    <property type="component" value="Chromosome"/>
</dbReference>
<evidence type="ECO:0000256" key="1">
    <source>
        <dbReference type="SAM" id="MobiDB-lite"/>
    </source>
</evidence>
<sequence>MSSTTSRARTSRAPTSSLKWSPSLPLKRACARINSELVNLSFARPVDRVSGDGASARGEICCFHRLCRYNPFIRGISVCFTPSSPDSGDCRRTCPYPEQFRREADHAHQVVRQGKHQHHAFDLAEPAHPKLLQAAVAGLRIDAFGGGCAPLVDGLRFVRAHALPPRRYCGAVASLGLVRIDCLVLGRGYRTIHNGVLGGLLDLRVADEPPVDQPCFGRLAAALRDLLDHRHHLPLVAADRGHLDADDHQAIGIRGQLRVVGGPEAAVAHLHHRRVGIGHRGARRHRSVSIAVANRRPA</sequence>
<accession>Q5P1X1</accession>
<feature type="region of interest" description="Disordered" evidence="1">
    <location>
        <begin position="1"/>
        <end position="21"/>
    </location>
</feature>
<evidence type="ECO:0000313" key="2">
    <source>
        <dbReference type="EMBL" id="CAI08693.1"/>
    </source>
</evidence>
<gene>
    <name evidence="2" type="ORF">ebA4532</name>
</gene>
<dbReference type="AlphaFoldDB" id="Q5P1X1"/>
<dbReference type="HOGENOM" id="CLU_932692_0_0_4"/>
<name>Q5P1X1_AROAE</name>
<proteinExistence type="predicted"/>
<keyword evidence="3" id="KW-1185">Reference proteome</keyword>
<dbReference type="STRING" id="76114.ebA4532"/>
<dbReference type="EMBL" id="CR555306">
    <property type="protein sequence ID" value="CAI08693.1"/>
    <property type="molecule type" value="Genomic_DNA"/>
</dbReference>
<evidence type="ECO:0000313" key="3">
    <source>
        <dbReference type="Proteomes" id="UP000006552"/>
    </source>
</evidence>
<protein>
    <submittedName>
        <fullName evidence="2">Uncharacterized protein</fullName>
    </submittedName>
</protein>